<proteinExistence type="inferred from homology"/>
<accession>A0A084GBD8</accession>
<dbReference type="PANTHER" id="PTHR12809:SF2">
    <property type="entry name" value="MEDIATOR OF RNA POLYMERASE II TRANSCRIPTION SUBUNIT 14"/>
    <property type="match status" value="1"/>
</dbReference>
<comment type="similarity">
    <text evidence="2 9">Belongs to the Mediator complex subunit 14 family.</text>
</comment>
<dbReference type="GO" id="GO:0070847">
    <property type="term" value="C:core mediator complex"/>
    <property type="evidence" value="ECO:0007669"/>
    <property type="project" value="TreeGrafter"/>
</dbReference>
<evidence type="ECO:0000256" key="9">
    <source>
        <dbReference type="RuleBase" id="RU365082"/>
    </source>
</evidence>
<evidence type="ECO:0000256" key="2">
    <source>
        <dbReference type="ARBA" id="ARBA00007813"/>
    </source>
</evidence>
<feature type="compositionally biased region" description="Polar residues" evidence="10">
    <location>
        <begin position="38"/>
        <end position="57"/>
    </location>
</feature>
<dbReference type="InterPro" id="IPR013947">
    <property type="entry name" value="Mediator_Med14"/>
</dbReference>
<keyword evidence="7 9" id="KW-0539">Nucleus</keyword>
<dbReference type="InterPro" id="IPR055122">
    <property type="entry name" value="Med14_N"/>
</dbReference>
<organism evidence="12 13">
    <name type="scientific">Pseudallescheria apiosperma</name>
    <name type="common">Scedosporium apiospermum</name>
    <dbReference type="NCBI Taxonomy" id="563466"/>
    <lineage>
        <taxon>Eukaryota</taxon>
        <taxon>Fungi</taxon>
        <taxon>Dikarya</taxon>
        <taxon>Ascomycota</taxon>
        <taxon>Pezizomycotina</taxon>
        <taxon>Sordariomycetes</taxon>
        <taxon>Hypocreomycetidae</taxon>
        <taxon>Microascales</taxon>
        <taxon>Microascaceae</taxon>
        <taxon>Scedosporium</taxon>
    </lineage>
</organism>
<feature type="region of interest" description="Disordered" evidence="10">
    <location>
        <begin position="1"/>
        <end position="64"/>
    </location>
</feature>
<comment type="subunit">
    <text evidence="9">Component of the Mediator complex.</text>
</comment>
<gene>
    <name evidence="12" type="ORF">SAPIO_CDS3695</name>
</gene>
<evidence type="ECO:0000256" key="4">
    <source>
        <dbReference type="ARBA" id="ARBA00023015"/>
    </source>
</evidence>
<keyword evidence="5 9" id="KW-0010">Activator</keyword>
<evidence type="ECO:0000256" key="7">
    <source>
        <dbReference type="ARBA" id="ARBA00023242"/>
    </source>
</evidence>
<evidence type="ECO:0000313" key="12">
    <source>
        <dbReference type="EMBL" id="KEZ44650.1"/>
    </source>
</evidence>
<dbReference type="EMBL" id="JOWA01000088">
    <property type="protein sequence ID" value="KEZ44650.1"/>
    <property type="molecule type" value="Genomic_DNA"/>
</dbReference>
<dbReference type="KEGG" id="sapo:SAPIO_CDS3695"/>
<dbReference type="GeneID" id="27722767"/>
<name>A0A084GBD8_PSEDA</name>
<dbReference type="Pfam" id="PF08638">
    <property type="entry name" value="Med14"/>
    <property type="match status" value="1"/>
</dbReference>
<comment type="function">
    <text evidence="9">Component of the Mediator complex, a coactivator involved in the regulated transcription of nearly all RNA polymerase II-dependent genes. Mediator functions as a bridge to convey information from gene-specific regulatory proteins to the basal RNA polymerase II transcription machinery. Mediator is recruited to promoters by direct interactions with regulatory proteins and serves as a scaffold for the assembly of a functional preinitiation complex with RNA polymerase II and the general transcription factors.</text>
</comment>
<keyword evidence="4 9" id="KW-0805">Transcription regulation</keyword>
<dbReference type="AlphaFoldDB" id="A0A084GBD8"/>
<protein>
    <recommendedName>
        <fullName evidence="3 9">Mediator of RNA polymerase II transcription subunit 14</fullName>
    </recommendedName>
    <alternativeName>
        <fullName evidence="8 9">Mediator complex subunit 14</fullName>
    </alternativeName>
</protein>
<dbReference type="HOGENOM" id="CLU_003573_1_0_1"/>
<dbReference type="RefSeq" id="XP_016644449.1">
    <property type="nucleotide sequence ID" value="XM_016786443.1"/>
</dbReference>
<sequence>MTDVGVENGALTNHDRSPRLNGANVQGSGKVQLDSGKHSANTPNGSSNHATDKSGGQSFAPMDPTKQVLDKRGRMNGLPDEIRHIAEGYIPLSLFLSRLAQQTHNVLQEKVQQLAKMPLPQAPASAVNGNSSAASKDKDEFDNSHESLYKKVNLLQFIQSIHGKWVKALVIANWSRESELVTKLIDLKSHLNDQLMEFDNRLEQVVELKRGLIFARVPSPDLKTALQVLSCGNGDWMPDLGYIEPPKLKRADHVKWLEDLDTCLSMRLNLQDFDKIPRQFKDYSIGSGRVTFKVKGEFEIDLTMADEDPEKQFWFIDFRFDFSPAARELSPRLKAMLEVHVNEALAKDHLTGCYQLLHEFVLSHKIGELRRQAYELARTSWTRTLAIEPLDRSFSIQYWVTRQPQNTSSVPAYSRYAVPQVPTVPKSWIIVSVASARKPDGSPDPKASSRLAVQWFRDGKEVKDANIEFDHNDLSTEKLLKVVIAKHVEHILRSIHKKLRPAPRFASQEAAMVLHISPTEPGESFLTMQLSATETVALRVEPTSGKFNLHPNSKFTIQAENRLNMSGKDPAEDGATCLETLRWHHLAEEIARKGRSQGWAPTKSPLGYDDVKVLFKPQEPFSPVCFQRQGVDPKCDEPRTTARSIGFYAKLRLQLAQPGLEGPFWSNLTTFVTGVIAHATDLAELHHNKLRYERRTRKNFSLPNEVVVPSIFVKLSDVLPTAANRALQSLTNGEQPRSTPHLDSGAAKDGSSQSPESKENHGAGAISTWLSESRRRSPGFGKPWAMDYIELRYSGVHSVQTREGTGARHLTYGMDAIIRVVDRKKFSLLSGKLGDNVYYNSRRGEFCVRLRTKVGSSIVSTLKARLQAIDRVVNSLDAMSVAKDTVKCEQVTLDKVVFTYSDGSGAEGAKRWRVSLDVSKDRMVMDLEIGNPHIRILDHLSSLLNAPNGISNLTLVLPMTLNILTVLDKLHNNWKEIAKRGKGTLIINAKSLDWYTLCYEMPEAPNRPRALGIDVRAKLRNGKLWWFITRADPPAPGQEQNDFFNQRLRKVWEAKNVPWRSLSSGAAMDIDDKSLKLLFGLDHMVREAVIGGGGSGANAGANNAQAAGKLSAAQAAAASAVGSRAKPVTLD</sequence>
<evidence type="ECO:0000256" key="5">
    <source>
        <dbReference type="ARBA" id="ARBA00023159"/>
    </source>
</evidence>
<evidence type="ECO:0000313" key="13">
    <source>
        <dbReference type="Proteomes" id="UP000028545"/>
    </source>
</evidence>
<evidence type="ECO:0000256" key="6">
    <source>
        <dbReference type="ARBA" id="ARBA00023163"/>
    </source>
</evidence>
<keyword evidence="13" id="KW-1185">Reference proteome</keyword>
<evidence type="ECO:0000259" key="11">
    <source>
        <dbReference type="Pfam" id="PF08638"/>
    </source>
</evidence>
<feature type="compositionally biased region" description="Polar residues" evidence="10">
    <location>
        <begin position="729"/>
        <end position="738"/>
    </location>
</feature>
<comment type="subcellular location">
    <subcellularLocation>
        <location evidence="1 9">Nucleus</location>
    </subcellularLocation>
</comment>
<dbReference type="GO" id="GO:0003712">
    <property type="term" value="F:transcription coregulator activity"/>
    <property type="evidence" value="ECO:0007669"/>
    <property type="project" value="UniProtKB-UniRule"/>
</dbReference>
<evidence type="ECO:0000256" key="8">
    <source>
        <dbReference type="ARBA" id="ARBA00032007"/>
    </source>
</evidence>
<feature type="domain" description="Mediator complex subunit MED14 N-terminal" evidence="11">
    <location>
        <begin position="89"/>
        <end position="306"/>
    </location>
</feature>
<feature type="region of interest" description="Disordered" evidence="10">
    <location>
        <begin position="729"/>
        <end position="768"/>
    </location>
</feature>
<reference evidence="12 13" key="1">
    <citation type="journal article" date="2014" name="Genome Announc.">
        <title>Draft genome sequence of the pathogenic fungus Scedosporium apiospermum.</title>
        <authorList>
            <person name="Vandeputte P."/>
            <person name="Ghamrawi S."/>
            <person name="Rechenmann M."/>
            <person name="Iltis A."/>
            <person name="Giraud S."/>
            <person name="Fleury M."/>
            <person name="Thornton C."/>
            <person name="Delhaes L."/>
            <person name="Meyer W."/>
            <person name="Papon N."/>
            <person name="Bouchara J.P."/>
        </authorList>
    </citation>
    <scope>NUCLEOTIDE SEQUENCE [LARGE SCALE GENOMIC DNA]</scope>
    <source>
        <strain evidence="12 13">IHEM 14462</strain>
    </source>
</reference>
<dbReference type="GO" id="GO:0006357">
    <property type="term" value="P:regulation of transcription by RNA polymerase II"/>
    <property type="evidence" value="ECO:0007669"/>
    <property type="project" value="InterPro"/>
</dbReference>
<evidence type="ECO:0000256" key="3">
    <source>
        <dbReference type="ARBA" id="ARBA00019619"/>
    </source>
</evidence>
<keyword evidence="6 9" id="KW-0804">Transcription</keyword>
<evidence type="ECO:0000256" key="10">
    <source>
        <dbReference type="SAM" id="MobiDB-lite"/>
    </source>
</evidence>
<comment type="caution">
    <text evidence="12">The sequence shown here is derived from an EMBL/GenBank/DDBJ whole genome shotgun (WGS) entry which is preliminary data.</text>
</comment>
<dbReference type="OMA" id="ITQGYIP"/>
<evidence type="ECO:0000256" key="1">
    <source>
        <dbReference type="ARBA" id="ARBA00004123"/>
    </source>
</evidence>
<dbReference type="Proteomes" id="UP000028545">
    <property type="component" value="Unassembled WGS sequence"/>
</dbReference>
<dbReference type="PANTHER" id="PTHR12809">
    <property type="entry name" value="MEDIATOR COMPLEX SUBUNIT"/>
    <property type="match status" value="1"/>
</dbReference>
<dbReference type="VEuPathDB" id="FungiDB:SAPIO_CDS3695"/>
<dbReference type="GO" id="GO:0016592">
    <property type="term" value="C:mediator complex"/>
    <property type="evidence" value="ECO:0007669"/>
    <property type="project" value="UniProtKB-UniRule"/>
</dbReference>
<dbReference type="Pfam" id="PF26204">
    <property type="entry name" value="Med14_fung"/>
    <property type="match status" value="1"/>
</dbReference>
<dbReference type="OrthoDB" id="205099at2759"/>